<dbReference type="InterPro" id="IPR007016">
    <property type="entry name" value="O-antigen_ligase-rel_domated"/>
</dbReference>
<feature type="transmembrane region" description="Helical" evidence="5">
    <location>
        <begin position="184"/>
        <end position="201"/>
    </location>
</feature>
<comment type="subcellular location">
    <subcellularLocation>
        <location evidence="1">Membrane</location>
        <topology evidence="1">Multi-pass membrane protein</topology>
    </subcellularLocation>
</comment>
<name>A0A0F6SEB0_9BACT</name>
<evidence type="ECO:0000256" key="1">
    <source>
        <dbReference type="ARBA" id="ARBA00004141"/>
    </source>
</evidence>
<evidence type="ECO:0000256" key="4">
    <source>
        <dbReference type="ARBA" id="ARBA00023136"/>
    </source>
</evidence>
<sequence length="495" mass="51822">MFVYAPLADLSLERYQLPKELALIAASALAIGGLARRVRWDVLDVAMGLAAIAAIASAACATNGWIGARLAALTVAGVALAIALREEDDDARDRARGWVIAAAGALAAITLAETYGAIAGMSSYGRAPGATLGQRNTVAHVLAIVVPFAWRASIVSSRARWRVAAMLVVALASAAIVVTRSRAGWLALGIGAIALAVWAVVDRGRRARHLGSALAMTSGIVAVATTRPALAWRSAHPYRDTLERLVDASGGSGHGRLVQIDASRALIHEHPWLGVGPGNWAVEYPAVSPSGDPTFFADAWEHTGRLLTSDVAALAIERGALGVVSGLACGIALIVVIARLEDRSLRAVCAACLGATVPLVLFDSVLQIAAPLAVLAVLLAPPVDREVRVWGAPRWIGIVLATGLMLAATHRAIEIQALALRAHGTPAALASAARLDPGDYTSRARLAETLLAEGDCPHALPLLDEMVALRPRHRRPRTEREVCEALTAPRTPRAR</sequence>
<evidence type="ECO:0000259" key="6">
    <source>
        <dbReference type="Pfam" id="PF04932"/>
    </source>
</evidence>
<dbReference type="Proteomes" id="UP000034883">
    <property type="component" value="Chromosome"/>
</dbReference>
<evidence type="ECO:0000256" key="2">
    <source>
        <dbReference type="ARBA" id="ARBA00022692"/>
    </source>
</evidence>
<dbReference type="PANTHER" id="PTHR37422">
    <property type="entry name" value="TEICHURONIC ACID BIOSYNTHESIS PROTEIN TUAE"/>
    <property type="match status" value="1"/>
</dbReference>
<protein>
    <submittedName>
        <fullName evidence="7">O-antigen polymerase</fullName>
    </submittedName>
</protein>
<dbReference type="AlphaFoldDB" id="A0A0F6SEB0"/>
<evidence type="ECO:0000313" key="7">
    <source>
        <dbReference type="EMBL" id="AKF04879.1"/>
    </source>
</evidence>
<keyword evidence="8" id="KW-1185">Reference proteome</keyword>
<evidence type="ECO:0000313" key="8">
    <source>
        <dbReference type="Proteomes" id="UP000034883"/>
    </source>
</evidence>
<organism evidence="7 8">
    <name type="scientific">Sandaracinus amylolyticus</name>
    <dbReference type="NCBI Taxonomy" id="927083"/>
    <lineage>
        <taxon>Bacteria</taxon>
        <taxon>Pseudomonadati</taxon>
        <taxon>Myxococcota</taxon>
        <taxon>Polyangia</taxon>
        <taxon>Polyangiales</taxon>
        <taxon>Sandaracinaceae</taxon>
        <taxon>Sandaracinus</taxon>
    </lineage>
</organism>
<feature type="transmembrane region" description="Helical" evidence="5">
    <location>
        <begin position="161"/>
        <end position="178"/>
    </location>
</feature>
<feature type="transmembrane region" description="Helical" evidence="5">
    <location>
        <begin position="347"/>
        <end position="380"/>
    </location>
</feature>
<feature type="domain" description="O-antigen ligase-related" evidence="6">
    <location>
        <begin position="168"/>
        <end position="281"/>
    </location>
</feature>
<dbReference type="Pfam" id="PF04932">
    <property type="entry name" value="Wzy_C"/>
    <property type="match status" value="1"/>
</dbReference>
<feature type="transmembrane region" description="Helical" evidence="5">
    <location>
        <begin position="42"/>
        <end position="59"/>
    </location>
</feature>
<dbReference type="GO" id="GO:0016020">
    <property type="term" value="C:membrane"/>
    <property type="evidence" value="ECO:0007669"/>
    <property type="project" value="UniProtKB-SubCell"/>
</dbReference>
<feature type="transmembrane region" description="Helical" evidence="5">
    <location>
        <begin position="392"/>
        <end position="413"/>
    </location>
</feature>
<feature type="transmembrane region" description="Helical" evidence="5">
    <location>
        <begin position="97"/>
        <end position="118"/>
    </location>
</feature>
<feature type="transmembrane region" description="Helical" evidence="5">
    <location>
        <begin position="213"/>
        <end position="232"/>
    </location>
</feature>
<reference evidence="7 8" key="1">
    <citation type="submission" date="2015-03" db="EMBL/GenBank/DDBJ databases">
        <title>Genome assembly of Sandaracinus amylolyticus DSM 53668.</title>
        <authorList>
            <person name="Sharma G."/>
            <person name="Subramanian S."/>
        </authorList>
    </citation>
    <scope>NUCLEOTIDE SEQUENCE [LARGE SCALE GENOMIC DNA]</scope>
    <source>
        <strain evidence="7 8">DSM 53668</strain>
    </source>
</reference>
<keyword evidence="2 5" id="KW-0812">Transmembrane</keyword>
<gene>
    <name evidence="7" type="ORF">DB32_002028</name>
</gene>
<dbReference type="PANTHER" id="PTHR37422:SF13">
    <property type="entry name" value="LIPOPOLYSACCHARIDE BIOSYNTHESIS PROTEIN PA4999-RELATED"/>
    <property type="match status" value="1"/>
</dbReference>
<keyword evidence="3 5" id="KW-1133">Transmembrane helix</keyword>
<feature type="transmembrane region" description="Helical" evidence="5">
    <location>
        <begin position="20"/>
        <end position="35"/>
    </location>
</feature>
<evidence type="ECO:0000256" key="3">
    <source>
        <dbReference type="ARBA" id="ARBA00022989"/>
    </source>
</evidence>
<proteinExistence type="predicted"/>
<feature type="transmembrane region" description="Helical" evidence="5">
    <location>
        <begin position="319"/>
        <end position="340"/>
    </location>
</feature>
<dbReference type="EMBL" id="CP011125">
    <property type="protein sequence ID" value="AKF04879.1"/>
    <property type="molecule type" value="Genomic_DNA"/>
</dbReference>
<dbReference type="KEGG" id="samy:DB32_002028"/>
<feature type="transmembrane region" description="Helical" evidence="5">
    <location>
        <begin position="138"/>
        <end position="154"/>
    </location>
</feature>
<accession>A0A0F6SEB0</accession>
<feature type="transmembrane region" description="Helical" evidence="5">
    <location>
        <begin position="65"/>
        <end position="85"/>
    </location>
</feature>
<dbReference type="STRING" id="927083.DB32_002028"/>
<dbReference type="InterPro" id="IPR051533">
    <property type="entry name" value="WaaL-like"/>
</dbReference>
<evidence type="ECO:0000256" key="5">
    <source>
        <dbReference type="SAM" id="Phobius"/>
    </source>
</evidence>
<keyword evidence="4 5" id="KW-0472">Membrane</keyword>